<name>A0A9P4QQQ2_9PLEO</name>
<protein>
    <recommendedName>
        <fullName evidence="4">L-ornithine N(5)-monooxygenase [NAD(P)H]</fullName>
        <ecNumber evidence="4">1.14.13.196</ecNumber>
    </recommendedName>
</protein>
<evidence type="ECO:0000256" key="5">
    <source>
        <dbReference type="ARBA" id="ARBA00022630"/>
    </source>
</evidence>
<dbReference type="Proteomes" id="UP000799444">
    <property type="component" value="Unassembled WGS sequence"/>
</dbReference>
<organism evidence="11 12">
    <name type="scientific">Polyplosphaeria fusca</name>
    <dbReference type="NCBI Taxonomy" id="682080"/>
    <lineage>
        <taxon>Eukaryota</taxon>
        <taxon>Fungi</taxon>
        <taxon>Dikarya</taxon>
        <taxon>Ascomycota</taxon>
        <taxon>Pezizomycotina</taxon>
        <taxon>Dothideomycetes</taxon>
        <taxon>Pleosporomycetidae</taxon>
        <taxon>Pleosporales</taxon>
        <taxon>Tetraplosphaeriaceae</taxon>
        <taxon>Polyplosphaeria</taxon>
    </lineage>
</organism>
<comment type="cofactor">
    <cofactor evidence="1">
        <name>FAD</name>
        <dbReference type="ChEBI" id="CHEBI:57692"/>
    </cofactor>
</comment>
<dbReference type="GO" id="GO:0006879">
    <property type="term" value="P:intracellular iron ion homeostasis"/>
    <property type="evidence" value="ECO:0007669"/>
    <property type="project" value="TreeGrafter"/>
</dbReference>
<comment type="caution">
    <text evidence="11">The sequence shown here is derived from an EMBL/GenBank/DDBJ whole genome shotgun (WGS) entry which is preliminary data.</text>
</comment>
<dbReference type="Gene3D" id="3.50.50.60">
    <property type="entry name" value="FAD/NAD(P)-binding domain"/>
    <property type="match status" value="1"/>
</dbReference>
<proteinExistence type="inferred from homology"/>
<comment type="pathway">
    <text evidence="2">Siderophore biosynthesis.</text>
</comment>
<reference evidence="11" key="1">
    <citation type="journal article" date="2020" name="Stud. Mycol.">
        <title>101 Dothideomycetes genomes: a test case for predicting lifestyles and emergence of pathogens.</title>
        <authorList>
            <person name="Haridas S."/>
            <person name="Albert R."/>
            <person name="Binder M."/>
            <person name="Bloem J."/>
            <person name="Labutti K."/>
            <person name="Salamov A."/>
            <person name="Andreopoulos B."/>
            <person name="Baker S."/>
            <person name="Barry K."/>
            <person name="Bills G."/>
            <person name="Bluhm B."/>
            <person name="Cannon C."/>
            <person name="Castanera R."/>
            <person name="Culley D."/>
            <person name="Daum C."/>
            <person name="Ezra D."/>
            <person name="Gonzalez J."/>
            <person name="Henrissat B."/>
            <person name="Kuo A."/>
            <person name="Liang C."/>
            <person name="Lipzen A."/>
            <person name="Lutzoni F."/>
            <person name="Magnuson J."/>
            <person name="Mondo S."/>
            <person name="Nolan M."/>
            <person name="Ohm R."/>
            <person name="Pangilinan J."/>
            <person name="Park H.-J."/>
            <person name="Ramirez L."/>
            <person name="Alfaro M."/>
            <person name="Sun H."/>
            <person name="Tritt A."/>
            <person name="Yoshinaga Y."/>
            <person name="Zwiers L.-H."/>
            <person name="Turgeon B."/>
            <person name="Goodwin S."/>
            <person name="Spatafora J."/>
            <person name="Crous P."/>
            <person name="Grigoriev I."/>
        </authorList>
    </citation>
    <scope>NUCLEOTIDE SEQUENCE</scope>
    <source>
        <strain evidence="11">CBS 125425</strain>
    </source>
</reference>
<evidence type="ECO:0000256" key="9">
    <source>
        <dbReference type="ARBA" id="ARBA00047598"/>
    </source>
</evidence>
<dbReference type="EC" id="1.14.13.196" evidence="4"/>
<evidence type="ECO:0000256" key="6">
    <source>
        <dbReference type="ARBA" id="ARBA00022827"/>
    </source>
</evidence>
<comment type="catalytic activity">
    <reaction evidence="10">
        <text>L-ornithine + NADH + O2 = N(5)-hydroxy-L-ornithine + NAD(+) + H2O</text>
        <dbReference type="Rhea" id="RHEA:41512"/>
        <dbReference type="ChEBI" id="CHEBI:15377"/>
        <dbReference type="ChEBI" id="CHEBI:15379"/>
        <dbReference type="ChEBI" id="CHEBI:46911"/>
        <dbReference type="ChEBI" id="CHEBI:57540"/>
        <dbReference type="ChEBI" id="CHEBI:57945"/>
        <dbReference type="ChEBI" id="CHEBI:78275"/>
        <dbReference type="EC" id="1.14.13.196"/>
    </reaction>
</comment>
<evidence type="ECO:0000256" key="1">
    <source>
        <dbReference type="ARBA" id="ARBA00001974"/>
    </source>
</evidence>
<evidence type="ECO:0000313" key="11">
    <source>
        <dbReference type="EMBL" id="KAF2729231.1"/>
    </source>
</evidence>
<dbReference type="AlphaFoldDB" id="A0A9P4QQQ2"/>
<comment type="similarity">
    <text evidence="3">Belongs to the lysine N(6)-hydroxylase/L-ornithine N(5)-oxygenase family.</text>
</comment>
<evidence type="ECO:0000256" key="2">
    <source>
        <dbReference type="ARBA" id="ARBA00004924"/>
    </source>
</evidence>
<keyword evidence="8" id="KW-0560">Oxidoreductase</keyword>
<dbReference type="InterPro" id="IPR025700">
    <property type="entry name" value="Lys/Orn_oxygenase"/>
</dbReference>
<dbReference type="EMBL" id="ML996252">
    <property type="protein sequence ID" value="KAF2729231.1"/>
    <property type="molecule type" value="Genomic_DNA"/>
</dbReference>
<evidence type="ECO:0000256" key="3">
    <source>
        <dbReference type="ARBA" id="ARBA00007588"/>
    </source>
</evidence>
<sequence>MENPFAFDLVTTRNPRSSFTYVNYLLAHDRLVEFANSDRLNPLRLEFEQYLEWCAEQFRGQVRYQNEVIGVFPERAAECVRSWNIAVKDEEGKTYMVRTRNILVPAPSHSIPPKPQPLFNVNFAAGQRIISVDEYLSRRDELSVLREPRLNVTLVGSSERTVEVLEDLLCCYKLGNIAVITDNESLRPLRILDESTAPPPPRLCSIWSRPSGDAKPSVPDASERIQHIYSRAYDKQVASNGKYRLSMAGKDGQPPADASIIIVERLSTQPSSSGLFQGLDSLVLGCRQKGECLNEVQFKRGAVAEGCNMWMMSARSEGGRSLARDIAVRAGEVVRALSAAKEDGEAAVVINARM</sequence>
<dbReference type="GO" id="GO:0016491">
    <property type="term" value="F:oxidoreductase activity"/>
    <property type="evidence" value="ECO:0007669"/>
    <property type="project" value="UniProtKB-KW"/>
</dbReference>
<dbReference type="InterPro" id="IPR036188">
    <property type="entry name" value="FAD/NAD-bd_sf"/>
</dbReference>
<keyword evidence="5" id="KW-0285">Flavoprotein</keyword>
<evidence type="ECO:0000313" key="12">
    <source>
        <dbReference type="Proteomes" id="UP000799444"/>
    </source>
</evidence>
<dbReference type="OrthoDB" id="3519933at2759"/>
<dbReference type="PANTHER" id="PTHR42802:SF1">
    <property type="entry name" value="L-ORNITHINE N(5)-MONOOXYGENASE"/>
    <property type="match status" value="1"/>
</dbReference>
<evidence type="ECO:0000256" key="4">
    <source>
        <dbReference type="ARBA" id="ARBA00012881"/>
    </source>
</evidence>
<comment type="catalytic activity">
    <reaction evidence="9">
        <text>L-ornithine + NADPH + O2 = N(5)-hydroxy-L-ornithine + NADP(+) + H2O</text>
        <dbReference type="Rhea" id="RHEA:41508"/>
        <dbReference type="ChEBI" id="CHEBI:15377"/>
        <dbReference type="ChEBI" id="CHEBI:15379"/>
        <dbReference type="ChEBI" id="CHEBI:46911"/>
        <dbReference type="ChEBI" id="CHEBI:57783"/>
        <dbReference type="ChEBI" id="CHEBI:58349"/>
        <dbReference type="ChEBI" id="CHEBI:78275"/>
        <dbReference type="EC" id="1.14.13.196"/>
    </reaction>
</comment>
<evidence type="ECO:0000256" key="8">
    <source>
        <dbReference type="ARBA" id="ARBA00023002"/>
    </source>
</evidence>
<dbReference type="Pfam" id="PF13434">
    <property type="entry name" value="Lys_Orn_oxgnase"/>
    <property type="match status" value="1"/>
</dbReference>
<keyword evidence="7" id="KW-0521">NADP</keyword>
<keyword evidence="6" id="KW-0274">FAD</keyword>
<evidence type="ECO:0000256" key="10">
    <source>
        <dbReference type="ARBA" id="ARBA00049248"/>
    </source>
</evidence>
<dbReference type="PANTHER" id="PTHR42802">
    <property type="entry name" value="MONOOXYGENASE"/>
    <property type="match status" value="1"/>
</dbReference>
<gene>
    <name evidence="11" type="ORF">EJ04DRAFT_516103</name>
</gene>
<evidence type="ECO:0000256" key="7">
    <source>
        <dbReference type="ARBA" id="ARBA00022857"/>
    </source>
</evidence>
<keyword evidence="12" id="KW-1185">Reference proteome</keyword>
<accession>A0A9P4QQQ2</accession>